<dbReference type="PANTHER" id="PTHR44846:SF16">
    <property type="entry name" value="TRANSCRIPTIONAL REGULATOR PHNF-RELATED"/>
    <property type="match status" value="1"/>
</dbReference>
<dbReference type="PANTHER" id="PTHR44846">
    <property type="entry name" value="MANNOSYL-D-GLYCERATE TRANSPORT/METABOLISM SYSTEM REPRESSOR MNGR-RELATED"/>
    <property type="match status" value="1"/>
</dbReference>
<dbReference type="FunFam" id="1.10.10.10:FF:000079">
    <property type="entry name" value="GntR family transcriptional regulator"/>
    <property type="match status" value="1"/>
</dbReference>
<dbReference type="CDD" id="cd07377">
    <property type="entry name" value="WHTH_GntR"/>
    <property type="match status" value="1"/>
</dbReference>
<sequence length="107" mass="11661">MMTGPSDGREPGEPLYQGLKREIRDRIARGDWAAGTRVPSENELVAEFGVSRMTANRALRELAAEGLVVRVKGAGSFVADAKGHSALVEVRNIADEIRARGHDHRAR</sequence>
<dbReference type="InterPro" id="IPR036388">
    <property type="entry name" value="WH-like_DNA-bd_sf"/>
</dbReference>
<organism evidence="5 6">
    <name type="scientific">Methylobrevis pamukkalensis</name>
    <dbReference type="NCBI Taxonomy" id="1439726"/>
    <lineage>
        <taxon>Bacteria</taxon>
        <taxon>Pseudomonadati</taxon>
        <taxon>Pseudomonadota</taxon>
        <taxon>Alphaproteobacteria</taxon>
        <taxon>Hyphomicrobiales</taxon>
        <taxon>Pleomorphomonadaceae</taxon>
        <taxon>Methylobrevis</taxon>
    </lineage>
</organism>
<dbReference type="InterPro" id="IPR000524">
    <property type="entry name" value="Tscrpt_reg_HTH_GntR"/>
</dbReference>
<dbReference type="GO" id="GO:0003677">
    <property type="term" value="F:DNA binding"/>
    <property type="evidence" value="ECO:0007669"/>
    <property type="project" value="UniProtKB-KW"/>
</dbReference>
<dbReference type="SUPFAM" id="SSF46785">
    <property type="entry name" value="Winged helix' DNA-binding domain"/>
    <property type="match status" value="1"/>
</dbReference>
<keyword evidence="1" id="KW-0805">Transcription regulation</keyword>
<dbReference type="Pfam" id="PF00392">
    <property type="entry name" value="GntR"/>
    <property type="match status" value="1"/>
</dbReference>
<accession>A0A1E3H7V5</accession>
<proteinExistence type="predicted"/>
<evidence type="ECO:0000259" key="4">
    <source>
        <dbReference type="PROSITE" id="PS50949"/>
    </source>
</evidence>
<keyword evidence="2" id="KW-0238">DNA-binding</keyword>
<dbReference type="PRINTS" id="PR00035">
    <property type="entry name" value="HTHGNTR"/>
</dbReference>
<dbReference type="Gene3D" id="1.10.10.10">
    <property type="entry name" value="Winged helix-like DNA-binding domain superfamily/Winged helix DNA-binding domain"/>
    <property type="match status" value="1"/>
</dbReference>
<dbReference type="AlphaFoldDB" id="A0A1E3H7V5"/>
<dbReference type="InterPro" id="IPR050679">
    <property type="entry name" value="Bact_HTH_transcr_reg"/>
</dbReference>
<dbReference type="PROSITE" id="PS50949">
    <property type="entry name" value="HTH_GNTR"/>
    <property type="match status" value="1"/>
</dbReference>
<evidence type="ECO:0000313" key="6">
    <source>
        <dbReference type="Proteomes" id="UP000094622"/>
    </source>
</evidence>
<evidence type="ECO:0000313" key="5">
    <source>
        <dbReference type="EMBL" id="ODN72400.1"/>
    </source>
</evidence>
<dbReference type="InterPro" id="IPR036390">
    <property type="entry name" value="WH_DNA-bd_sf"/>
</dbReference>
<protein>
    <submittedName>
        <fullName evidence="5">HTH-type transcriptional regulator FrlR</fullName>
    </submittedName>
</protein>
<comment type="caution">
    <text evidence="5">The sequence shown here is derived from an EMBL/GenBank/DDBJ whole genome shotgun (WGS) entry which is preliminary data.</text>
</comment>
<name>A0A1E3H7V5_9HYPH</name>
<evidence type="ECO:0000256" key="2">
    <source>
        <dbReference type="ARBA" id="ARBA00023125"/>
    </source>
</evidence>
<feature type="domain" description="HTH gntR-type" evidence="4">
    <location>
        <begin position="13"/>
        <end position="81"/>
    </location>
</feature>
<dbReference type="SMART" id="SM00345">
    <property type="entry name" value="HTH_GNTR"/>
    <property type="match status" value="1"/>
</dbReference>
<dbReference type="Proteomes" id="UP000094622">
    <property type="component" value="Unassembled WGS sequence"/>
</dbReference>
<keyword evidence="6" id="KW-1185">Reference proteome</keyword>
<dbReference type="EMBL" id="MCRJ01000003">
    <property type="protein sequence ID" value="ODN72400.1"/>
    <property type="molecule type" value="Genomic_DNA"/>
</dbReference>
<keyword evidence="3" id="KW-0804">Transcription</keyword>
<reference evidence="5 6" key="1">
    <citation type="submission" date="2016-07" db="EMBL/GenBank/DDBJ databases">
        <title>Draft Genome Sequence of Methylobrevis pamukkalensis PK2.</title>
        <authorList>
            <person name="Vasilenko O.V."/>
            <person name="Doronina N.V."/>
            <person name="Shmareva M.N."/>
            <person name="Tarlachkov S.V."/>
            <person name="Mustakhimov I."/>
            <person name="Trotsenko Y.A."/>
        </authorList>
    </citation>
    <scope>NUCLEOTIDE SEQUENCE [LARGE SCALE GENOMIC DNA]</scope>
    <source>
        <strain evidence="5 6">PK2</strain>
    </source>
</reference>
<dbReference type="GO" id="GO:0003700">
    <property type="term" value="F:DNA-binding transcription factor activity"/>
    <property type="evidence" value="ECO:0007669"/>
    <property type="project" value="InterPro"/>
</dbReference>
<evidence type="ECO:0000256" key="3">
    <source>
        <dbReference type="ARBA" id="ARBA00023163"/>
    </source>
</evidence>
<gene>
    <name evidence="5" type="primary">frlR</name>
    <name evidence="5" type="ORF">A6302_00327</name>
</gene>
<dbReference type="PATRIC" id="fig|1439726.3.peg.344"/>
<evidence type="ECO:0000256" key="1">
    <source>
        <dbReference type="ARBA" id="ARBA00023015"/>
    </source>
</evidence>